<dbReference type="PANTHER" id="PTHR36153:SF1">
    <property type="entry name" value="TYPE VI SECRETION SYSTEM COMPONENT TSSM1"/>
    <property type="match status" value="1"/>
</dbReference>
<dbReference type="KEGG" id="mcys:MCB1EB_1884"/>
<dbReference type="EMBL" id="AP018150">
    <property type="protein sequence ID" value="BBE10045.1"/>
    <property type="molecule type" value="Genomic_DNA"/>
</dbReference>
<dbReference type="RefSeq" id="WP_052393985.1">
    <property type="nucleotide sequence ID" value="NZ_AP018150.1"/>
</dbReference>
<evidence type="ECO:0000313" key="2">
    <source>
        <dbReference type="Proteomes" id="UP000282597"/>
    </source>
</evidence>
<dbReference type="InterPro" id="IPR025743">
    <property type="entry name" value="TssM1_N"/>
</dbReference>
<evidence type="ECO:0000313" key="1">
    <source>
        <dbReference type="EMBL" id="BBE10045.1"/>
    </source>
</evidence>
<proteinExistence type="predicted"/>
<gene>
    <name evidence="1" type="ORF">MCB1EB_1884</name>
</gene>
<dbReference type="InterPro" id="IPR010623">
    <property type="entry name" value="IcmF_C"/>
</dbReference>
<dbReference type="SUPFAM" id="SSF52540">
    <property type="entry name" value="P-loop containing nucleoside triphosphate hydrolases"/>
    <property type="match status" value="1"/>
</dbReference>
<dbReference type="Pfam" id="PF06761">
    <property type="entry name" value="IcmF-related"/>
    <property type="match status" value="1"/>
</dbReference>
<dbReference type="NCBIfam" id="TIGR03348">
    <property type="entry name" value="VI_IcmF"/>
    <property type="match status" value="1"/>
</dbReference>
<protein>
    <submittedName>
        <fullName evidence="1">IcmF-related protein</fullName>
    </submittedName>
</protein>
<dbReference type="AlphaFoldDB" id="A0A2Z6EY45"/>
<dbReference type="Pfam" id="PF06744">
    <property type="entry name" value="IcmF_C"/>
    <property type="match status" value="1"/>
</dbReference>
<dbReference type="InterPro" id="IPR053156">
    <property type="entry name" value="T6SS_TssM-like"/>
</dbReference>
<accession>A0A2Z6EY45</accession>
<dbReference type="Pfam" id="PF14331">
    <property type="entry name" value="IcmF-related_N"/>
    <property type="match status" value="1"/>
</dbReference>
<sequence>MEWFKKKPAAEKVEKDQRPAQLGLHRKHFQQALKDLRNAHETRHWRRNYIYQLPWYVVIGAPQAGKTTMLTHSEHSFSSGQRLYPPPAENDDHASPCDWWLTEDAVLLDTPGIYMEPDKAHESGSSEWLGFLDLLRKYRTRCPLNGVIITLSAMDLMQAHTTRGSAQATLLRQRLNELHERLGVHPPIYLMVTKCDLLAGFNEFFGDLNSDECTQVWGLTFPVTCKTDIKVLLDSFSGEFGALHKQLQMHVLTRMQQETNDHRRALIYSFPQQFAGLQSALRQFLETTFGASRFEDPAVLSGVYFTSAIQQGQPVYRVMSSVAATLEWVPPVTSAVDLEERAYFLTRLWREVIFREAGRVGDNRRLERRRQWLRRGALGVSIVAPIIACAVILLAYQRNSQSMAQLSESVVKLKNKVQNVSSQSDLLVLLPLFDEARDLANAYRLQNQAASFWSRRVLYQDDTLAYNLELTYQQLLQEGLLPLLVRTLEDELRRGEANSPDEQYQFLRAYLMLGDPAHFDAETVRITVITKWREKFLYNASQAQQNEVDDHLAALLRSVQFKASLPLNNELIEQARATLGHLPLAQRVFNNLKRRLEKTNLPPFSLSAAAGRNASLALLRHSGASLADGVSGVYTQKGYAQFRVLCDEAVTEVEKANWVLGQKQADISTENIAALKITLAQLYFKEYIEQWDNFLKDIDLLPFEKLAQGASIANLLAAADSPLRLLVNAAVQETTLAQTDAAKAPAYALENTVDTHFQALHDVVKKTEAAEQTPLAQVLSMLKEVAMFLDAADTAHAYNLPIPTSNALSQLRLAIQGMPAPLPNVLDGVVTDSMALLKDGERARLNALWMTNIAPFCQQAIGGRYPLVANSMHDVTQEDFAKIFGPGRLIDDFFEKNLKAYVDMSKPKWRWRNNTLGIADDVLMQFQRAAQIRDAFFQDGGKAVSIRFNLKLVNIDSTIAKFTLELDGQKLLATHGAAQPVQFQWPSGNGTGLAQMTFLPAKDQKDVMKDGPWAVLRLLDTGRLESTQQADRFKLTFDSAGRKVVFELNASSVINPFKRTVFEKFRCPAHL</sequence>
<keyword evidence="2" id="KW-1185">Reference proteome</keyword>
<dbReference type="InterPro" id="IPR009612">
    <property type="entry name" value="IcmF-rel"/>
</dbReference>
<dbReference type="CDD" id="cd00882">
    <property type="entry name" value="Ras_like_GTPase"/>
    <property type="match status" value="1"/>
</dbReference>
<dbReference type="Proteomes" id="UP000282597">
    <property type="component" value="Chromosome"/>
</dbReference>
<dbReference type="PANTHER" id="PTHR36153">
    <property type="entry name" value="INNER MEMBRANE PROTEIN-RELATED"/>
    <property type="match status" value="1"/>
</dbReference>
<dbReference type="InterPro" id="IPR017731">
    <property type="entry name" value="TssM1-like"/>
</dbReference>
<dbReference type="InterPro" id="IPR027417">
    <property type="entry name" value="P-loop_NTPase"/>
</dbReference>
<name>A0A2Z6EY45_9BURK</name>
<reference evidence="1 2" key="1">
    <citation type="journal article" date="2018" name="Microbes Environ.">
        <title>Comparative Genomic Insights into Endofungal Lifestyles of Two Bacterial Endosymbionts, Mycoavidus cysteinexigens and Burkholderia rhizoxinica.</title>
        <authorList>
            <person name="Sharmin D."/>
            <person name="Guo Y."/>
            <person name="Nishizawa T."/>
            <person name="Ohshima S."/>
            <person name="Sato Y."/>
            <person name="Takashima Y."/>
            <person name="Narisawa K."/>
            <person name="Ohta H."/>
        </authorList>
    </citation>
    <scope>NUCLEOTIDE SEQUENCE [LARGE SCALE GENOMIC DNA]</scope>
    <source>
        <strain evidence="1 2">B1-EB</strain>
    </source>
</reference>
<organism evidence="1 2">
    <name type="scientific">Mycoavidus cysteinexigens</name>
    <dbReference type="NCBI Taxonomy" id="1553431"/>
    <lineage>
        <taxon>Bacteria</taxon>
        <taxon>Pseudomonadati</taxon>
        <taxon>Pseudomonadota</taxon>
        <taxon>Betaproteobacteria</taxon>
        <taxon>Burkholderiales</taxon>
        <taxon>Burkholderiaceae</taxon>
        <taxon>Mycoavidus</taxon>
    </lineage>
</organism>